<dbReference type="Pfam" id="PF06224">
    <property type="entry name" value="AlkZ-like"/>
    <property type="match status" value="1"/>
</dbReference>
<reference evidence="1 2" key="1">
    <citation type="submission" date="2024-10" db="EMBL/GenBank/DDBJ databases">
        <title>The Natural Products Discovery Center: Release of the First 8490 Sequenced Strains for Exploring Actinobacteria Biosynthetic Diversity.</title>
        <authorList>
            <person name="Kalkreuter E."/>
            <person name="Kautsar S.A."/>
            <person name="Yang D."/>
            <person name="Bader C.D."/>
            <person name="Teijaro C.N."/>
            <person name="Fluegel L."/>
            <person name="Davis C.M."/>
            <person name="Simpson J.R."/>
            <person name="Lauterbach L."/>
            <person name="Steele A.D."/>
            <person name="Gui C."/>
            <person name="Meng S."/>
            <person name="Li G."/>
            <person name="Viehrig K."/>
            <person name="Ye F."/>
            <person name="Su P."/>
            <person name="Kiefer A.F."/>
            <person name="Nichols A."/>
            <person name="Cepeda A.J."/>
            <person name="Yan W."/>
            <person name="Fan B."/>
            <person name="Jiang Y."/>
            <person name="Adhikari A."/>
            <person name="Zheng C.-J."/>
            <person name="Schuster L."/>
            <person name="Cowan T.M."/>
            <person name="Smanski M.J."/>
            <person name="Chevrette M.G."/>
            <person name="De Carvalho L.P.S."/>
            <person name="Shen B."/>
        </authorList>
    </citation>
    <scope>NUCLEOTIDE SEQUENCE [LARGE SCALE GENOMIC DNA]</scope>
    <source>
        <strain evidence="1 2">NPDC051599</strain>
    </source>
</reference>
<keyword evidence="1" id="KW-0238">DNA-binding</keyword>
<evidence type="ECO:0000313" key="1">
    <source>
        <dbReference type="EMBL" id="MFI5676242.1"/>
    </source>
</evidence>
<gene>
    <name evidence="1" type="ORF">ACIA8P_16415</name>
</gene>
<dbReference type="Proteomes" id="UP001612415">
    <property type="component" value="Unassembled WGS sequence"/>
</dbReference>
<dbReference type="PANTHER" id="PTHR38479:SF2">
    <property type="entry name" value="WINGED HELIX DNA-BINDING DOMAIN-CONTAINING PROTEIN"/>
    <property type="match status" value="1"/>
</dbReference>
<keyword evidence="2" id="KW-1185">Reference proteome</keyword>
<dbReference type="EMBL" id="JBITDC010000005">
    <property type="protein sequence ID" value="MFI5676242.1"/>
    <property type="molecule type" value="Genomic_DNA"/>
</dbReference>
<dbReference type="GO" id="GO:0003677">
    <property type="term" value="F:DNA binding"/>
    <property type="evidence" value="ECO:0007669"/>
    <property type="project" value="UniProtKB-KW"/>
</dbReference>
<comment type="caution">
    <text evidence="1">The sequence shown here is derived from an EMBL/GenBank/DDBJ whole genome shotgun (WGS) entry which is preliminary data.</text>
</comment>
<dbReference type="RefSeq" id="WP_398656974.1">
    <property type="nucleotide sequence ID" value="NZ_JBITDC010000005.1"/>
</dbReference>
<dbReference type="PANTHER" id="PTHR38479">
    <property type="entry name" value="LMO0824 PROTEIN"/>
    <property type="match status" value="1"/>
</dbReference>
<protein>
    <submittedName>
        <fullName evidence="1">Winged helix DNA-binding domain-containing protein</fullName>
    </submittedName>
</protein>
<name>A0ABW7Y1K9_STRCE</name>
<organism evidence="1 2">
    <name type="scientific">Streptomyces cellulosae</name>
    <dbReference type="NCBI Taxonomy" id="1968"/>
    <lineage>
        <taxon>Bacteria</taxon>
        <taxon>Bacillati</taxon>
        <taxon>Actinomycetota</taxon>
        <taxon>Actinomycetes</taxon>
        <taxon>Kitasatosporales</taxon>
        <taxon>Streptomycetaceae</taxon>
        <taxon>Streptomyces</taxon>
    </lineage>
</organism>
<proteinExistence type="predicted"/>
<evidence type="ECO:0000313" key="2">
    <source>
        <dbReference type="Proteomes" id="UP001612415"/>
    </source>
</evidence>
<dbReference type="InterPro" id="IPR009351">
    <property type="entry name" value="AlkZ-like"/>
</dbReference>
<sequence length="394" mass="42725">MGDVERYIGVAERRARLALRHRLAGPARARDPEEVAASLVALHGTDPATVYLAVAARLADPASTVPETSRALYEDRTLVRMHGMRHTVFVFPTELTAVVHASTGLAVAARERTALLKHMASAGAPDAVWLKEVEESTLAALARLGQATAAELAKEEPRLREQFVYAAGKGYEGVHTVSTRLLKVLGVEGKVVRGRPRGSWTSSQFRWAVAPAHPELDPAEAQASLLTRWLTACGPATEADLKWWTGWRVTEVRRALSAIGARQVSLDEGVGHVVAGDVDPVAEPAEPWAALLPALDPTAMGWQQRDWYLAPELRPALFDGSGNVGPTVWWNGRVVGGWAQRPDGEIVWRILDTEGVGRDAEAAIAAEAERLRGWVGTTRVTPRFRTPVEKELGA</sequence>
<accession>A0ABW7Y1K9</accession>